<feature type="compositionally biased region" description="Low complexity" evidence="1">
    <location>
        <begin position="555"/>
        <end position="567"/>
    </location>
</feature>
<reference evidence="2" key="1">
    <citation type="journal article" date="2022" name="bioRxiv">
        <title>Deciphering the potential niche of two novel black yeast fungi from a biological soil crust based on their genomes, phenotypes, and melanin regulation.</title>
        <authorList>
            <consortium name="DOE Joint Genome Institute"/>
            <person name="Carr E.C."/>
            <person name="Barton Q."/>
            <person name="Grambo S."/>
            <person name="Sullivan M."/>
            <person name="Renfro C.M."/>
            <person name="Kuo A."/>
            <person name="Pangilinan J."/>
            <person name="Lipzen A."/>
            <person name="Keymanesh K."/>
            <person name="Savage E."/>
            <person name="Barry K."/>
            <person name="Grigoriev I.V."/>
            <person name="Riekhof W.R."/>
            <person name="Harris S.S."/>
        </authorList>
    </citation>
    <scope>NUCLEOTIDE SEQUENCE</scope>
    <source>
        <strain evidence="2">JF 03-4F</strain>
    </source>
</reference>
<sequence length="821" mass="90976">MAMPHEALSKFVLGPPRPTPAEGFSSTSDPRSTLETTSTQAQPKNLCRSTGLEESHVMASAQSIRGQNPEQLQLQQVLLGESLIDLDGNADEATVNGNPSPPKSCGDEYSPLTGTLTTAAKSFESTPPEEAAASTSGGTLALIQQDLVAGRFNIPDFNGQHIDLESPPSGTYRFPPASSPFYASPHRQRFSRTRLLPDSSLPFNIQIMEHVKDWAQFASTIQDESKRREVLDHVFEILQKVWFEALRIGYDPGTIPGNGTRSHTRGVSQSKRLANPGHPPMMRARPRKGLDPMKVPVFVSRAYKESELWAVTAGELKEAGVSEDRVRQRAAGDLDDGDAILQEVLHDCEGVISKEDWHAVMDRTDSNPTGRSLFLYALFEVQWSRHNLEKLQKLYEKFATRQQKDNTQKRIDAEKERHDLFMALALEVNERTGLSRSPSPIPDQDTPSELIEVCQISDPDATDFMGFGPEDVEIDRTDFAIVLGVESNGNEAMVNLHTAAAPAPEAANSKGLKRSSSPEVAEEDRQLPPSKKLRSLPSYPDATRAVPSADKDPVPIRQPVVPPIGGVAQEDQDSNRSKSKQFSKPSCIVALHVPGGFNPADFSSEKVFFYKGFGYRYARQSTLAQRRSMDEALHKYVHSWIKPQKGLDATWRFGKYEALCDPNDGERTTVIHGFWDEKDGSKVKGADWFYDGDGEWQPSVDAETEQPMRSFLDDDEDDQDDDEEEESAPAIPKITLVNKHLKNAIQEKRGSGKRKTRSSGKNSKEKSKKRARVESLPTPSPLSQSVSSTTSSSRSTSKPKQRAKRSSRNSGDTSDEDWYPD</sequence>
<feature type="compositionally biased region" description="Basic residues" evidence="1">
    <location>
        <begin position="797"/>
        <end position="807"/>
    </location>
</feature>
<evidence type="ECO:0000313" key="3">
    <source>
        <dbReference type="Proteomes" id="UP001203852"/>
    </source>
</evidence>
<name>A0AAN6DYG4_9EURO</name>
<feature type="region of interest" description="Disordered" evidence="1">
    <location>
        <begin position="711"/>
        <end position="821"/>
    </location>
</feature>
<evidence type="ECO:0000256" key="1">
    <source>
        <dbReference type="SAM" id="MobiDB-lite"/>
    </source>
</evidence>
<evidence type="ECO:0000313" key="2">
    <source>
        <dbReference type="EMBL" id="KAI1613819.1"/>
    </source>
</evidence>
<feature type="compositionally biased region" description="Low complexity" evidence="1">
    <location>
        <begin position="775"/>
        <end position="796"/>
    </location>
</feature>
<accession>A0AAN6DYG4</accession>
<proteinExistence type="predicted"/>
<feature type="region of interest" description="Disordered" evidence="1">
    <location>
        <begin position="1"/>
        <end position="44"/>
    </location>
</feature>
<feature type="region of interest" description="Disordered" evidence="1">
    <location>
        <begin position="254"/>
        <end position="287"/>
    </location>
</feature>
<dbReference type="EMBL" id="MU404353">
    <property type="protein sequence ID" value="KAI1613819.1"/>
    <property type="molecule type" value="Genomic_DNA"/>
</dbReference>
<keyword evidence="3" id="KW-1185">Reference proteome</keyword>
<protein>
    <submittedName>
        <fullName evidence="2">Uncharacterized protein</fullName>
    </submittedName>
</protein>
<dbReference type="Proteomes" id="UP001203852">
    <property type="component" value="Unassembled WGS sequence"/>
</dbReference>
<feature type="compositionally biased region" description="Polar residues" evidence="1">
    <location>
        <begin position="24"/>
        <end position="43"/>
    </location>
</feature>
<dbReference type="AlphaFoldDB" id="A0AAN6DYG4"/>
<feature type="compositionally biased region" description="Acidic residues" evidence="1">
    <location>
        <begin position="713"/>
        <end position="727"/>
    </location>
</feature>
<organism evidence="2 3">
    <name type="scientific">Exophiala viscosa</name>
    <dbReference type="NCBI Taxonomy" id="2486360"/>
    <lineage>
        <taxon>Eukaryota</taxon>
        <taxon>Fungi</taxon>
        <taxon>Dikarya</taxon>
        <taxon>Ascomycota</taxon>
        <taxon>Pezizomycotina</taxon>
        <taxon>Eurotiomycetes</taxon>
        <taxon>Chaetothyriomycetidae</taxon>
        <taxon>Chaetothyriales</taxon>
        <taxon>Herpotrichiellaceae</taxon>
        <taxon>Exophiala</taxon>
    </lineage>
</organism>
<feature type="compositionally biased region" description="Polar residues" evidence="1">
    <location>
        <begin position="257"/>
        <end position="272"/>
    </location>
</feature>
<feature type="region of interest" description="Disordered" evidence="1">
    <location>
        <begin position="502"/>
        <end position="581"/>
    </location>
</feature>
<gene>
    <name evidence="2" type="ORF">EDD36DRAFT_208257</name>
</gene>
<comment type="caution">
    <text evidence="2">The sequence shown here is derived from an EMBL/GenBank/DDBJ whole genome shotgun (WGS) entry which is preliminary data.</text>
</comment>